<comment type="caution">
    <text evidence="7">The sequence shown here is derived from an EMBL/GenBank/DDBJ whole genome shotgun (WGS) entry which is preliminary data.</text>
</comment>
<evidence type="ECO:0000256" key="3">
    <source>
        <dbReference type="ARBA" id="ARBA00022989"/>
    </source>
</evidence>
<evidence type="ECO:0000256" key="5">
    <source>
        <dbReference type="SAM" id="SignalP"/>
    </source>
</evidence>
<evidence type="ECO:0000256" key="2">
    <source>
        <dbReference type="ARBA" id="ARBA00022692"/>
    </source>
</evidence>
<accession>A0A4E0QPF1</accession>
<feature type="chain" id="PRO_5020021444" description="NarX-like N-terminal domain-containing protein" evidence="5">
    <location>
        <begin position="23"/>
        <end position="276"/>
    </location>
</feature>
<keyword evidence="8" id="KW-1185">Reference proteome</keyword>
<feature type="signal peptide" evidence="5">
    <location>
        <begin position="1"/>
        <end position="22"/>
    </location>
</feature>
<evidence type="ECO:0000256" key="4">
    <source>
        <dbReference type="ARBA" id="ARBA00023136"/>
    </source>
</evidence>
<keyword evidence="5" id="KW-0732">Signal</keyword>
<proteinExistence type="predicted"/>
<feature type="domain" description="NarX-like N-terminal" evidence="6">
    <location>
        <begin position="161"/>
        <end position="254"/>
    </location>
</feature>
<dbReference type="EMBL" id="JSZA02000210">
    <property type="protein sequence ID" value="TGO02140.1"/>
    <property type="molecule type" value="Genomic_DNA"/>
</dbReference>
<dbReference type="GO" id="GO:0016020">
    <property type="term" value="C:membrane"/>
    <property type="evidence" value="ECO:0007669"/>
    <property type="project" value="UniProtKB-SubCell"/>
</dbReference>
<comment type="subcellular location">
    <subcellularLocation>
        <location evidence="1">Membrane</location>
        <topology evidence="1">Multi-pass membrane protein</topology>
    </subcellularLocation>
</comment>
<dbReference type="Pfam" id="PF13675">
    <property type="entry name" value="PilJ"/>
    <property type="match status" value="2"/>
</dbReference>
<sequence>MKYFKLTLVSTLILTFSLATYAATKHEMGIIINLSGKQRMLTQKITKEILLIANGIDVKANLANVKKSAALFDKTLKGLLNGDKELGLVKTESVLIIQQLHVVNRLWQLFYYNVNKVLENRDTSKAVLQKIARLNMPLLRHMNKAVNMYEKRSGYTTLAPKMAEIINKAGRQRMLTQKMTKEFLLLAKRFAVKWHKVKLAKTVALFDETLNWLIRNTSERAILVQLNVVKNLWGEYKPILDQVNVSREALQKAARLNLPLLIQMNKAVEMYTASAK</sequence>
<evidence type="ECO:0000313" key="7">
    <source>
        <dbReference type="EMBL" id="TGO02140.1"/>
    </source>
</evidence>
<evidence type="ECO:0000313" key="8">
    <source>
        <dbReference type="Proteomes" id="UP000030428"/>
    </source>
</evidence>
<keyword evidence="3" id="KW-1133">Transmembrane helix</keyword>
<keyword evidence="2" id="KW-0812">Transmembrane</keyword>
<organism evidence="7 8">
    <name type="scientific">Candidatus Thiomargarita nelsonii</name>
    <dbReference type="NCBI Taxonomy" id="1003181"/>
    <lineage>
        <taxon>Bacteria</taxon>
        <taxon>Pseudomonadati</taxon>
        <taxon>Pseudomonadota</taxon>
        <taxon>Gammaproteobacteria</taxon>
        <taxon>Thiotrichales</taxon>
        <taxon>Thiotrichaceae</taxon>
        <taxon>Thiomargarita</taxon>
    </lineage>
</organism>
<evidence type="ECO:0000259" key="6">
    <source>
        <dbReference type="Pfam" id="PF13675"/>
    </source>
</evidence>
<dbReference type="AlphaFoldDB" id="A0A4E0QPF1"/>
<evidence type="ECO:0000256" key="1">
    <source>
        <dbReference type="ARBA" id="ARBA00004141"/>
    </source>
</evidence>
<dbReference type="Proteomes" id="UP000030428">
    <property type="component" value="Unassembled WGS sequence"/>
</dbReference>
<reference evidence="7 8" key="1">
    <citation type="journal article" date="2016" name="Front. Microbiol.">
        <title>Single-Cell (Meta-)Genomics of a Dimorphic Candidatus Thiomargarita nelsonii Reveals Genomic Plasticity.</title>
        <authorList>
            <person name="Flood B.E."/>
            <person name="Fliss P."/>
            <person name="Jones D.S."/>
            <person name="Dick G.J."/>
            <person name="Jain S."/>
            <person name="Kaster A.K."/>
            <person name="Winkel M."/>
            <person name="Mussmann M."/>
            <person name="Bailey J."/>
        </authorList>
    </citation>
    <scope>NUCLEOTIDE SEQUENCE [LARGE SCALE GENOMIC DNA]</scope>
    <source>
        <strain evidence="7">Hydrate Ridge</strain>
    </source>
</reference>
<protein>
    <recommendedName>
        <fullName evidence="6">NarX-like N-terminal domain-containing protein</fullName>
    </recommendedName>
</protein>
<name>A0A4E0QPF1_9GAMM</name>
<feature type="domain" description="NarX-like N-terminal" evidence="6">
    <location>
        <begin position="31"/>
        <end position="127"/>
    </location>
</feature>
<dbReference type="InterPro" id="IPR029095">
    <property type="entry name" value="NarX-like_N"/>
</dbReference>
<gene>
    <name evidence="7" type="ORF">PN36_29790</name>
</gene>
<keyword evidence="4" id="KW-0472">Membrane</keyword>